<dbReference type="SUPFAM" id="SSF111352">
    <property type="entry name" value="Ammonium transporter"/>
    <property type="match status" value="1"/>
</dbReference>
<dbReference type="OrthoDB" id="534912at2759"/>
<comment type="subcellular location">
    <subcellularLocation>
        <location evidence="8">Cell membrane</location>
        <topology evidence="8">Multi-pass membrane protein</topology>
    </subcellularLocation>
    <subcellularLocation>
        <location evidence="1">Membrane</location>
        <topology evidence="1">Multi-pass membrane protein</topology>
    </subcellularLocation>
</comment>
<reference evidence="11" key="1">
    <citation type="submission" date="2021-02" db="EMBL/GenBank/DDBJ databases">
        <authorList>
            <person name="Nowell W R."/>
        </authorList>
    </citation>
    <scope>NUCLEOTIDE SEQUENCE</scope>
</reference>
<dbReference type="EMBL" id="CAJNOQ010002919">
    <property type="protein sequence ID" value="CAF0985985.1"/>
    <property type="molecule type" value="Genomic_DNA"/>
</dbReference>
<feature type="chain" id="PRO_5044131906" description="Ammonium transporter" evidence="9">
    <location>
        <begin position="17"/>
        <end position="404"/>
    </location>
</feature>
<dbReference type="EMBL" id="CAJOBC010002919">
    <property type="protein sequence ID" value="CAF3758262.1"/>
    <property type="molecule type" value="Genomic_DNA"/>
</dbReference>
<evidence type="ECO:0000313" key="13">
    <source>
        <dbReference type="Proteomes" id="UP000663829"/>
    </source>
</evidence>
<feature type="transmembrane region" description="Helical" evidence="8">
    <location>
        <begin position="241"/>
        <end position="258"/>
    </location>
</feature>
<proteinExistence type="inferred from homology"/>
<evidence type="ECO:0000256" key="4">
    <source>
        <dbReference type="ARBA" id="ARBA00022692"/>
    </source>
</evidence>
<evidence type="ECO:0000256" key="5">
    <source>
        <dbReference type="ARBA" id="ARBA00022989"/>
    </source>
</evidence>
<dbReference type="InterPro" id="IPR018047">
    <property type="entry name" value="Ammonium_transpt_CS"/>
</dbReference>
<dbReference type="NCBIfam" id="TIGR00836">
    <property type="entry name" value="amt"/>
    <property type="match status" value="1"/>
</dbReference>
<feature type="transmembrane region" description="Helical" evidence="8">
    <location>
        <begin position="270"/>
        <end position="292"/>
    </location>
</feature>
<dbReference type="AlphaFoldDB" id="A0A814FNE2"/>
<feature type="transmembrane region" description="Helical" evidence="8">
    <location>
        <begin position="118"/>
        <end position="141"/>
    </location>
</feature>
<accession>A0A814FNE2</accession>
<feature type="transmembrane region" description="Helical" evidence="8">
    <location>
        <begin position="187"/>
        <end position="208"/>
    </location>
</feature>
<comment type="caution">
    <text evidence="8">Lacks conserved residue(s) required for the propagation of feature annotation.</text>
</comment>
<dbReference type="GO" id="GO:0005886">
    <property type="term" value="C:plasma membrane"/>
    <property type="evidence" value="ECO:0007669"/>
    <property type="project" value="UniProtKB-SubCell"/>
</dbReference>
<feature type="signal peptide" evidence="9">
    <location>
        <begin position="1"/>
        <end position="16"/>
    </location>
</feature>
<feature type="transmembrane region" description="Helical" evidence="8">
    <location>
        <begin position="60"/>
        <end position="79"/>
    </location>
</feature>
<evidence type="ECO:0000256" key="9">
    <source>
        <dbReference type="SAM" id="SignalP"/>
    </source>
</evidence>
<feature type="transmembrane region" description="Helical" evidence="8">
    <location>
        <begin position="153"/>
        <end position="175"/>
    </location>
</feature>
<evidence type="ECO:0000313" key="11">
    <source>
        <dbReference type="EMBL" id="CAF0985985.1"/>
    </source>
</evidence>
<feature type="transmembrane region" description="Helical" evidence="8">
    <location>
        <begin position="86"/>
        <end position="106"/>
    </location>
</feature>
<feature type="transmembrane region" description="Helical" evidence="8">
    <location>
        <begin position="312"/>
        <end position="335"/>
    </location>
</feature>
<evidence type="ECO:0000256" key="8">
    <source>
        <dbReference type="RuleBase" id="RU362002"/>
    </source>
</evidence>
<name>A0A814FNE2_9BILA</name>
<evidence type="ECO:0000256" key="3">
    <source>
        <dbReference type="ARBA" id="ARBA00022448"/>
    </source>
</evidence>
<dbReference type="Gene3D" id="1.10.3430.10">
    <property type="entry name" value="Ammonium transporter AmtB like domains"/>
    <property type="match status" value="1"/>
</dbReference>
<keyword evidence="6 8" id="KW-0472">Membrane</keyword>
<protein>
    <recommendedName>
        <fullName evidence="8">Ammonium transporter</fullName>
    </recommendedName>
</protein>
<evidence type="ECO:0000256" key="2">
    <source>
        <dbReference type="ARBA" id="ARBA00005887"/>
    </source>
</evidence>
<dbReference type="InterPro" id="IPR001905">
    <property type="entry name" value="Ammonium_transpt"/>
</dbReference>
<keyword evidence="7 8" id="KW-0924">Ammonia transport</keyword>
<feature type="transmembrane region" description="Helical" evidence="8">
    <location>
        <begin position="215"/>
        <end position="235"/>
    </location>
</feature>
<comment type="caution">
    <text evidence="11">The sequence shown here is derived from an EMBL/GenBank/DDBJ whole genome shotgun (WGS) entry which is preliminary data.</text>
</comment>
<evidence type="ECO:0000259" key="10">
    <source>
        <dbReference type="Pfam" id="PF00909"/>
    </source>
</evidence>
<dbReference type="Proteomes" id="UP000663829">
    <property type="component" value="Unassembled WGS sequence"/>
</dbReference>
<keyword evidence="4 8" id="KW-0812">Transmembrane</keyword>
<dbReference type="InterPro" id="IPR029020">
    <property type="entry name" value="Ammonium/urea_transptr"/>
</dbReference>
<dbReference type="PANTHER" id="PTHR43029:SF10">
    <property type="entry name" value="AMMONIUM TRANSPORTER MEP2"/>
    <property type="match status" value="1"/>
</dbReference>
<evidence type="ECO:0000256" key="1">
    <source>
        <dbReference type="ARBA" id="ARBA00004141"/>
    </source>
</evidence>
<evidence type="ECO:0000313" key="12">
    <source>
        <dbReference type="EMBL" id="CAF3758262.1"/>
    </source>
</evidence>
<keyword evidence="13" id="KW-1185">Reference proteome</keyword>
<dbReference type="GO" id="GO:0008519">
    <property type="term" value="F:ammonium channel activity"/>
    <property type="evidence" value="ECO:0007669"/>
    <property type="project" value="InterPro"/>
</dbReference>
<feature type="domain" description="Ammonium transporter AmtB-like" evidence="10">
    <location>
        <begin position="2"/>
        <end position="361"/>
    </location>
</feature>
<dbReference type="PROSITE" id="PS01219">
    <property type="entry name" value="AMMONIUM_TRANSP"/>
    <property type="match status" value="1"/>
</dbReference>
<evidence type="ECO:0000256" key="6">
    <source>
        <dbReference type="ARBA" id="ARBA00023136"/>
    </source>
</evidence>
<sequence>MGIVTVQWCLFGYSFAFGPGNSAFGSFQYGALRYPDQTNLYGQDPHPVQSPTFPVLSFQAYQAAFAVITPALFSGAIVGRVKLVPYMIFIFLWSTCCYDPLARWVFATEGWLHQYGALDFAGGTVVHISSGVSALTAALILGKRHDYDPTKEIMGHNLPFTVLGTGLLWIGWMGFNGGSATAANGLASLALTNTNTAAASALLTWVIIDAVRGTVTISGACSGIVVGLVVVTPAAGFIQPGWALLMGMIGSIFIYFACQLKKKYFHFDDTLDVFTCHGLGGMMGALLTGLFCQIQVNPAGFDGAFYGNPFQLWRQLCGVLTTIAFAAACTAGILLPMHFLFGIKLNPEDQAVGVDRATHGEYWHMAPGSTAHRKNDQEGIGKVNITRAENGNTNRVAIVEELLV</sequence>
<comment type="similarity">
    <text evidence="2 8">Belongs to the ammonia transporter channel (TC 1.A.11.2) family.</text>
</comment>
<dbReference type="PRINTS" id="PR00342">
    <property type="entry name" value="RHESUSRHD"/>
</dbReference>
<dbReference type="InterPro" id="IPR024041">
    <property type="entry name" value="NH4_transpt_AmtB-like_dom"/>
</dbReference>
<dbReference type="InterPro" id="IPR002229">
    <property type="entry name" value="RhesusRHD"/>
</dbReference>
<keyword evidence="5 8" id="KW-1133">Transmembrane helix</keyword>
<keyword evidence="9" id="KW-0732">Signal</keyword>
<gene>
    <name evidence="11" type="ORF">GPM918_LOCUS13004</name>
    <name evidence="12" type="ORF">SRO942_LOCUS13004</name>
</gene>
<dbReference type="PANTHER" id="PTHR43029">
    <property type="entry name" value="AMMONIUM TRANSPORTER MEP2"/>
    <property type="match status" value="1"/>
</dbReference>
<dbReference type="Pfam" id="PF00909">
    <property type="entry name" value="Ammonium_transp"/>
    <property type="match status" value="1"/>
</dbReference>
<evidence type="ECO:0000256" key="7">
    <source>
        <dbReference type="ARBA" id="ARBA00023177"/>
    </source>
</evidence>
<keyword evidence="3 8" id="KW-0813">Transport</keyword>
<dbReference type="Proteomes" id="UP000681722">
    <property type="component" value="Unassembled WGS sequence"/>
</dbReference>
<organism evidence="11 13">
    <name type="scientific">Didymodactylos carnosus</name>
    <dbReference type="NCBI Taxonomy" id="1234261"/>
    <lineage>
        <taxon>Eukaryota</taxon>
        <taxon>Metazoa</taxon>
        <taxon>Spiralia</taxon>
        <taxon>Gnathifera</taxon>
        <taxon>Rotifera</taxon>
        <taxon>Eurotatoria</taxon>
        <taxon>Bdelloidea</taxon>
        <taxon>Philodinida</taxon>
        <taxon>Philodinidae</taxon>
        <taxon>Didymodactylos</taxon>
    </lineage>
</organism>